<proteinExistence type="predicted"/>
<dbReference type="InterPro" id="IPR006311">
    <property type="entry name" value="TAT_signal"/>
</dbReference>
<keyword evidence="2" id="KW-1185">Reference proteome</keyword>
<name>A0A1G7T5C5_9RHOB</name>
<sequence>MTRKPEGSAQQPVRKDRRDFLKFAGTAAPLAAVAVATTGTEAEAAKAPDLSSDRIQDTEHTRAYYAAARF</sequence>
<evidence type="ECO:0000313" key="2">
    <source>
        <dbReference type="Proteomes" id="UP000199399"/>
    </source>
</evidence>
<dbReference type="EMBL" id="FNBP01000006">
    <property type="protein sequence ID" value="SDG30523.1"/>
    <property type="molecule type" value="Genomic_DNA"/>
</dbReference>
<accession>A0A1G7T5C5</accession>
<organism evidence="1 2">
    <name type="scientific">Sulfitobacter delicatus</name>
    <dbReference type="NCBI Taxonomy" id="218672"/>
    <lineage>
        <taxon>Bacteria</taxon>
        <taxon>Pseudomonadati</taxon>
        <taxon>Pseudomonadota</taxon>
        <taxon>Alphaproteobacteria</taxon>
        <taxon>Rhodobacterales</taxon>
        <taxon>Roseobacteraceae</taxon>
        <taxon>Sulfitobacter</taxon>
    </lineage>
</organism>
<dbReference type="RefSeq" id="WP_093742581.1">
    <property type="nucleotide sequence ID" value="NZ_FNBP01000006.1"/>
</dbReference>
<dbReference type="PROSITE" id="PS51318">
    <property type="entry name" value="TAT"/>
    <property type="match status" value="1"/>
</dbReference>
<dbReference type="Proteomes" id="UP000199399">
    <property type="component" value="Unassembled WGS sequence"/>
</dbReference>
<evidence type="ECO:0000313" key="1">
    <source>
        <dbReference type="EMBL" id="SDG30523.1"/>
    </source>
</evidence>
<dbReference type="AlphaFoldDB" id="A0A1G7T5C5"/>
<reference evidence="2" key="1">
    <citation type="submission" date="2016-10" db="EMBL/GenBank/DDBJ databases">
        <authorList>
            <person name="Varghese N."/>
            <person name="Submissions S."/>
        </authorList>
    </citation>
    <scope>NUCLEOTIDE SEQUENCE [LARGE SCALE GENOMIC DNA]</scope>
    <source>
        <strain evidence="2">DSM 16477</strain>
    </source>
</reference>
<dbReference type="PIRSF" id="PIRSF036704">
    <property type="entry name" value="UCP036704"/>
    <property type="match status" value="1"/>
</dbReference>
<dbReference type="InterPro" id="IPR014177">
    <property type="entry name" value="Formate_DH_TAT-contain"/>
</dbReference>
<dbReference type="STRING" id="218672.SAMN04489759_10699"/>
<gene>
    <name evidence="1" type="ORF">SAMN04489759_10699</name>
</gene>
<protein>
    <submittedName>
        <fullName evidence="1">Formate dehydrogenase region TAT target</fullName>
    </submittedName>
</protein>